<protein>
    <submittedName>
        <fullName evidence="8">Choline dehydrogenase-like flavoprotein</fullName>
    </submittedName>
</protein>
<dbReference type="GO" id="GO:0050660">
    <property type="term" value="F:flavin adenine dinucleotide binding"/>
    <property type="evidence" value="ECO:0007669"/>
    <property type="project" value="InterPro"/>
</dbReference>
<keyword evidence="9" id="KW-1185">Reference proteome</keyword>
<evidence type="ECO:0000259" key="7">
    <source>
        <dbReference type="PROSITE" id="PS00624"/>
    </source>
</evidence>
<evidence type="ECO:0000256" key="2">
    <source>
        <dbReference type="ARBA" id="ARBA00010790"/>
    </source>
</evidence>
<sequence>MSAPQDQVWDVIVIGTGMGGGTIGRRLTERGLSVLFVERGPAGLRAEEHGLDAGVWDPQARIVRGFWPDQVHAKVDGVEARFYAPLGAGVGGSSVFYAATLERPEPHDLDDSPGMPHPTGGWPVSYDQMRPYFEAAERMYHVSGTADPLGENGGLPIGPEMPSADRALYDAMQKAGLHPYQGHMALRHLDGCQNCLGSKCPKACKMDGRSAGVEPALASGWAQLIDLCEVSSLRSEDGEVVSVTAVRDGAPLQLRARAYVLAAGALSSPRLLMASGIGDGPVGRNLMFHLSEMFALWPGRAHKGSAPTKALAFRDVYRSNSIRYGMVQAMGIEARYGEIVHYLNMAFDRSWLRRFRGLRQLTRIPAALAVKLFGEAKIFVGILEDLPYEGNRVMFDPDNPDMLAFIYDIAPELRDRRRGFRKGIRKALRGLRVVFLGTGPDINYGHPCGTLRFGSDPEISVLDAECRVHGVANLWVADASFMPTSMGVNPSLTIAANALRVGDAVADQLIGGNMR</sequence>
<keyword evidence="4 6" id="KW-0274">FAD</keyword>
<dbReference type="RefSeq" id="WP_106608787.1">
    <property type="nucleotide sequence ID" value="NZ_PYGJ01000007.1"/>
</dbReference>
<dbReference type="PIRSF" id="PIRSF000137">
    <property type="entry name" value="Alcohol_oxidase"/>
    <property type="match status" value="1"/>
</dbReference>
<dbReference type="InterPro" id="IPR000172">
    <property type="entry name" value="GMC_OxRdtase_N"/>
</dbReference>
<accession>A0A2P8FBV1</accession>
<comment type="cofactor">
    <cofactor evidence="1 6">
        <name>FAD</name>
        <dbReference type="ChEBI" id="CHEBI:57692"/>
    </cofactor>
</comment>
<evidence type="ECO:0000256" key="3">
    <source>
        <dbReference type="ARBA" id="ARBA00022630"/>
    </source>
</evidence>
<dbReference type="Proteomes" id="UP000240418">
    <property type="component" value="Unassembled WGS sequence"/>
</dbReference>
<feature type="binding site" evidence="6">
    <location>
        <position position="444"/>
    </location>
    <ligand>
        <name>substrate</name>
    </ligand>
</feature>
<dbReference type="PANTHER" id="PTHR42784">
    <property type="entry name" value="PYRANOSE 2-OXIDASE"/>
    <property type="match status" value="1"/>
</dbReference>
<evidence type="ECO:0000313" key="9">
    <source>
        <dbReference type="Proteomes" id="UP000240418"/>
    </source>
</evidence>
<evidence type="ECO:0000256" key="1">
    <source>
        <dbReference type="ARBA" id="ARBA00001974"/>
    </source>
</evidence>
<name>A0A2P8FBV1_9RHOB</name>
<feature type="domain" description="Glucose-methanol-choline oxidoreductase N-terminal" evidence="7">
    <location>
        <begin position="264"/>
        <end position="278"/>
    </location>
</feature>
<dbReference type="PROSITE" id="PS00624">
    <property type="entry name" value="GMC_OXRED_2"/>
    <property type="match status" value="1"/>
</dbReference>
<gene>
    <name evidence="8" type="ORF">CLV88_107117</name>
</gene>
<dbReference type="Pfam" id="PF05199">
    <property type="entry name" value="GMC_oxred_C"/>
    <property type="match status" value="1"/>
</dbReference>
<evidence type="ECO:0000256" key="6">
    <source>
        <dbReference type="PIRSR" id="PIRSR000137-2"/>
    </source>
</evidence>
<dbReference type="AlphaFoldDB" id="A0A2P8FBV1"/>
<proteinExistence type="inferred from homology"/>
<dbReference type="OrthoDB" id="9798604at2"/>
<dbReference type="InterPro" id="IPR051473">
    <property type="entry name" value="P2Ox-like"/>
</dbReference>
<evidence type="ECO:0000313" key="8">
    <source>
        <dbReference type="EMBL" id="PSL19174.1"/>
    </source>
</evidence>
<organism evidence="8 9">
    <name type="scientific">Shimia abyssi</name>
    <dbReference type="NCBI Taxonomy" id="1662395"/>
    <lineage>
        <taxon>Bacteria</taxon>
        <taxon>Pseudomonadati</taxon>
        <taxon>Pseudomonadota</taxon>
        <taxon>Alphaproteobacteria</taxon>
        <taxon>Rhodobacterales</taxon>
        <taxon>Roseobacteraceae</taxon>
    </lineage>
</organism>
<keyword evidence="3" id="KW-0285">Flavoprotein</keyword>
<evidence type="ECO:0000256" key="4">
    <source>
        <dbReference type="ARBA" id="ARBA00022827"/>
    </source>
</evidence>
<dbReference type="PANTHER" id="PTHR42784:SF1">
    <property type="entry name" value="PYRANOSE 2-OXIDASE"/>
    <property type="match status" value="1"/>
</dbReference>
<keyword evidence="5" id="KW-0560">Oxidoreductase</keyword>
<evidence type="ECO:0000256" key="5">
    <source>
        <dbReference type="ARBA" id="ARBA00023002"/>
    </source>
</evidence>
<dbReference type="InterPro" id="IPR007867">
    <property type="entry name" value="GMC_OxRtase_C"/>
</dbReference>
<dbReference type="GO" id="GO:0016614">
    <property type="term" value="F:oxidoreductase activity, acting on CH-OH group of donors"/>
    <property type="evidence" value="ECO:0007669"/>
    <property type="project" value="InterPro"/>
</dbReference>
<dbReference type="Pfam" id="PF00732">
    <property type="entry name" value="GMC_oxred_N"/>
    <property type="match status" value="1"/>
</dbReference>
<feature type="binding site" evidence="6">
    <location>
        <position position="230"/>
    </location>
    <ligand>
        <name>FAD</name>
        <dbReference type="ChEBI" id="CHEBI:57692"/>
    </ligand>
</feature>
<dbReference type="Gene3D" id="3.50.50.60">
    <property type="entry name" value="FAD/NAD(P)-binding domain"/>
    <property type="match status" value="2"/>
</dbReference>
<comment type="caution">
    <text evidence="8">The sequence shown here is derived from an EMBL/GenBank/DDBJ whole genome shotgun (WGS) entry which is preliminary data.</text>
</comment>
<reference evidence="8 9" key="1">
    <citation type="submission" date="2018-03" db="EMBL/GenBank/DDBJ databases">
        <title>Genomic Encyclopedia of Archaeal and Bacterial Type Strains, Phase II (KMG-II): from individual species to whole genera.</title>
        <authorList>
            <person name="Goeker M."/>
        </authorList>
    </citation>
    <scope>NUCLEOTIDE SEQUENCE [LARGE SCALE GENOMIC DNA]</scope>
    <source>
        <strain evidence="8 9">DSM 100673</strain>
    </source>
</reference>
<dbReference type="InterPro" id="IPR012132">
    <property type="entry name" value="GMC_OxRdtase"/>
</dbReference>
<dbReference type="SUPFAM" id="SSF51905">
    <property type="entry name" value="FAD/NAD(P)-binding domain"/>
    <property type="match status" value="1"/>
</dbReference>
<comment type="similarity">
    <text evidence="2">Belongs to the GMC oxidoreductase family.</text>
</comment>
<dbReference type="InterPro" id="IPR036188">
    <property type="entry name" value="FAD/NAD-bd_sf"/>
</dbReference>
<dbReference type="EMBL" id="PYGJ01000007">
    <property type="protein sequence ID" value="PSL19174.1"/>
    <property type="molecule type" value="Genomic_DNA"/>
</dbReference>